<gene>
    <name evidence="2" type="ORF">ACFOEE_14485</name>
</gene>
<protein>
    <submittedName>
        <fullName evidence="2">Uncharacterized protein</fullName>
    </submittedName>
</protein>
<organism evidence="2 3">
    <name type="scientific">Pseudoalteromonas fenneropenaei</name>
    <dbReference type="NCBI Taxonomy" id="1737459"/>
    <lineage>
        <taxon>Bacteria</taxon>
        <taxon>Pseudomonadati</taxon>
        <taxon>Pseudomonadota</taxon>
        <taxon>Gammaproteobacteria</taxon>
        <taxon>Alteromonadales</taxon>
        <taxon>Pseudoalteromonadaceae</taxon>
        <taxon>Pseudoalteromonas</taxon>
    </lineage>
</organism>
<reference evidence="3" key="1">
    <citation type="journal article" date="2019" name="Int. J. Syst. Evol. Microbiol.">
        <title>The Global Catalogue of Microorganisms (GCM) 10K type strain sequencing project: providing services to taxonomists for standard genome sequencing and annotation.</title>
        <authorList>
            <consortium name="The Broad Institute Genomics Platform"/>
            <consortium name="The Broad Institute Genome Sequencing Center for Infectious Disease"/>
            <person name="Wu L."/>
            <person name="Ma J."/>
        </authorList>
    </citation>
    <scope>NUCLEOTIDE SEQUENCE [LARGE SCALE GENOMIC DNA]</scope>
    <source>
        <strain evidence="3">KCTC 42730</strain>
    </source>
</reference>
<feature type="signal peptide" evidence="1">
    <location>
        <begin position="1"/>
        <end position="20"/>
    </location>
</feature>
<accession>A0ABV7CMI4</accession>
<comment type="caution">
    <text evidence="2">The sequence shown here is derived from an EMBL/GenBank/DDBJ whole genome shotgun (WGS) entry which is preliminary data.</text>
</comment>
<keyword evidence="3" id="KW-1185">Reference proteome</keyword>
<proteinExistence type="predicted"/>
<dbReference type="RefSeq" id="WP_377125657.1">
    <property type="nucleotide sequence ID" value="NZ_JBHRSD010000026.1"/>
</dbReference>
<evidence type="ECO:0000313" key="3">
    <source>
        <dbReference type="Proteomes" id="UP001595453"/>
    </source>
</evidence>
<name>A0ABV7CMI4_9GAMM</name>
<evidence type="ECO:0000256" key="1">
    <source>
        <dbReference type="SAM" id="SignalP"/>
    </source>
</evidence>
<dbReference type="EMBL" id="JBHRSD010000026">
    <property type="protein sequence ID" value="MFC3033728.1"/>
    <property type="molecule type" value="Genomic_DNA"/>
</dbReference>
<evidence type="ECO:0000313" key="2">
    <source>
        <dbReference type="EMBL" id="MFC3033728.1"/>
    </source>
</evidence>
<dbReference type="Proteomes" id="UP001595453">
    <property type="component" value="Unassembled WGS sequence"/>
</dbReference>
<feature type="chain" id="PRO_5045337060" evidence="1">
    <location>
        <begin position="21"/>
        <end position="185"/>
    </location>
</feature>
<keyword evidence="1" id="KW-0732">Signal</keyword>
<sequence>MMKRSLLVVMSLGWLTSTQAAELNFAFTLEQMHNNGTSYEIELLESNMQLPSVLALSVAVSGQAQLTSDSNMACTVVRDGTCVGVEQSVTNYQLLHEAAISLSCDGKMIYQQRENRLEFTNEVISNDANVLRFAEQLVMLNKRSCQSLLLSVQPLVGHSVTGINGQLSFSDSTSHSAVNHYKVAL</sequence>